<protein>
    <submittedName>
        <fullName evidence="3">Acid phosphatase</fullName>
    </submittedName>
</protein>
<name>A0ABR1G2H6_AURAN</name>
<feature type="compositionally biased region" description="Pro residues" evidence="1">
    <location>
        <begin position="361"/>
        <end position="370"/>
    </location>
</feature>
<organism evidence="3 4">
    <name type="scientific">Aureococcus anophagefferens</name>
    <name type="common">Harmful bloom alga</name>
    <dbReference type="NCBI Taxonomy" id="44056"/>
    <lineage>
        <taxon>Eukaryota</taxon>
        <taxon>Sar</taxon>
        <taxon>Stramenopiles</taxon>
        <taxon>Ochrophyta</taxon>
        <taxon>Pelagophyceae</taxon>
        <taxon>Pelagomonadales</taxon>
        <taxon>Pelagomonadaceae</taxon>
        <taxon>Aureococcus</taxon>
    </lineage>
</organism>
<reference evidence="3 4" key="1">
    <citation type="submission" date="2024-03" db="EMBL/GenBank/DDBJ databases">
        <title>Aureococcus anophagefferens CCMP1851 and Kratosvirus quantuckense: Draft genome of a second virus-susceptible host strain in the model system.</title>
        <authorList>
            <person name="Chase E."/>
            <person name="Truchon A.R."/>
            <person name="Schepens W."/>
            <person name="Wilhelm S.W."/>
        </authorList>
    </citation>
    <scope>NUCLEOTIDE SEQUENCE [LARGE SCALE GENOMIC DNA]</scope>
    <source>
        <strain evidence="3 4">CCMP1851</strain>
    </source>
</reference>
<dbReference type="SUPFAM" id="SSF56300">
    <property type="entry name" value="Metallo-dependent phosphatases"/>
    <property type="match status" value="1"/>
</dbReference>
<dbReference type="Proteomes" id="UP001363151">
    <property type="component" value="Unassembled WGS sequence"/>
</dbReference>
<dbReference type="InterPro" id="IPR051918">
    <property type="entry name" value="STPP_CPPED1"/>
</dbReference>
<gene>
    <name evidence="3" type="primary">CPPED1</name>
    <name evidence="3" type="ORF">SO694_00016226</name>
</gene>
<dbReference type="InterPro" id="IPR004843">
    <property type="entry name" value="Calcineurin-like_PHP"/>
</dbReference>
<evidence type="ECO:0000313" key="4">
    <source>
        <dbReference type="Proteomes" id="UP001363151"/>
    </source>
</evidence>
<feature type="domain" description="Calcineurin-like phosphoesterase" evidence="2">
    <location>
        <begin position="75"/>
        <end position="261"/>
    </location>
</feature>
<evidence type="ECO:0000313" key="3">
    <source>
        <dbReference type="EMBL" id="KAK7242637.1"/>
    </source>
</evidence>
<evidence type="ECO:0000259" key="2">
    <source>
        <dbReference type="Pfam" id="PF00149"/>
    </source>
</evidence>
<dbReference type="Gene3D" id="3.60.21.10">
    <property type="match status" value="1"/>
</dbReference>
<evidence type="ECO:0000256" key="1">
    <source>
        <dbReference type="SAM" id="MobiDB-lite"/>
    </source>
</evidence>
<sequence length="385" mass="43057">MCALFESLEAFAAAFPSFVPREMDLWDSMRHMSVAGEGGEHWCFVQLADSQLGMFNSDDDPDDWAQEVAMLNLAVDKINALKPRPQFAIVCGDLVHPFPEGPKGQPERQARAYAEYQRITARIDAGIALVCVCGNHDVGNVPSRASVTKFEKRFGPSYGEFRCGRTRCIVLNSQLLNAKEDFWSEEPHVEAARDMALEQDAWLGTRFPCRTLFFSHVPPFVEAPDEPKGYFNHEPEVREAILDLVTKIDPKTKWFCGHFHRNAGGWRGDAEVVVTSAVGCALGWNDDATREERLSIPGMDWAKRRCDAAHSGLRVVCYAPDDAVFHKFFALEDVPETIDFAEARRTWAGLAPTPTSWASPDRPPTPPTPPASWSRECVLPPHPRT</sequence>
<proteinExistence type="predicted"/>
<comment type="caution">
    <text evidence="3">The sequence shown here is derived from an EMBL/GenBank/DDBJ whole genome shotgun (WGS) entry which is preliminary data.</text>
</comment>
<dbReference type="PANTHER" id="PTHR43143">
    <property type="entry name" value="METALLOPHOSPHOESTERASE, CALCINEURIN SUPERFAMILY"/>
    <property type="match status" value="1"/>
</dbReference>
<dbReference type="EMBL" id="JBBJCI010000141">
    <property type="protein sequence ID" value="KAK7242637.1"/>
    <property type="molecule type" value="Genomic_DNA"/>
</dbReference>
<dbReference type="InterPro" id="IPR029052">
    <property type="entry name" value="Metallo-depent_PP-like"/>
</dbReference>
<feature type="region of interest" description="Disordered" evidence="1">
    <location>
        <begin position="351"/>
        <end position="385"/>
    </location>
</feature>
<accession>A0ABR1G2H6</accession>
<keyword evidence="4" id="KW-1185">Reference proteome</keyword>
<dbReference type="Pfam" id="PF00149">
    <property type="entry name" value="Metallophos"/>
    <property type="match status" value="1"/>
</dbReference>
<dbReference type="PANTHER" id="PTHR43143:SF1">
    <property type="entry name" value="SERINE_THREONINE-PROTEIN PHOSPHATASE CPPED1"/>
    <property type="match status" value="1"/>
</dbReference>